<dbReference type="Gene3D" id="1.20.120.550">
    <property type="entry name" value="Membrane associated eicosanoid/glutathione metabolism-like domain"/>
    <property type="match status" value="1"/>
</dbReference>
<protein>
    <submittedName>
        <fullName evidence="6">Uncharacterized protein</fullName>
    </submittedName>
</protein>
<feature type="transmembrane region" description="Helical" evidence="5">
    <location>
        <begin position="139"/>
        <end position="157"/>
    </location>
</feature>
<name>A0ABR3R104_9PLEO</name>
<gene>
    <name evidence="6" type="ORF">SLS59_007110</name>
</gene>
<evidence type="ECO:0000256" key="1">
    <source>
        <dbReference type="ARBA" id="ARBA00004370"/>
    </source>
</evidence>
<evidence type="ECO:0000256" key="5">
    <source>
        <dbReference type="SAM" id="Phobius"/>
    </source>
</evidence>
<evidence type="ECO:0000256" key="2">
    <source>
        <dbReference type="ARBA" id="ARBA00022692"/>
    </source>
</evidence>
<dbReference type="InterPro" id="IPR023352">
    <property type="entry name" value="MAPEG-like_dom_sf"/>
</dbReference>
<dbReference type="PANTHER" id="PTHR35371">
    <property type="entry name" value="INNER MEMBRANE PROTEIN"/>
    <property type="match status" value="1"/>
</dbReference>
<accession>A0ABR3R104</accession>
<keyword evidence="2 5" id="KW-0812">Transmembrane</keyword>
<evidence type="ECO:0000313" key="6">
    <source>
        <dbReference type="EMBL" id="KAL1598100.1"/>
    </source>
</evidence>
<dbReference type="PANTHER" id="PTHR35371:SF1">
    <property type="entry name" value="BLR7753 PROTEIN"/>
    <property type="match status" value="1"/>
</dbReference>
<dbReference type="Pfam" id="PF01124">
    <property type="entry name" value="MAPEG"/>
    <property type="match status" value="1"/>
</dbReference>
<dbReference type="SUPFAM" id="SSF161084">
    <property type="entry name" value="MAPEG domain-like"/>
    <property type="match status" value="1"/>
</dbReference>
<comment type="subcellular location">
    <subcellularLocation>
        <location evidence="1">Membrane</location>
    </subcellularLocation>
</comment>
<evidence type="ECO:0000313" key="7">
    <source>
        <dbReference type="Proteomes" id="UP001521222"/>
    </source>
</evidence>
<keyword evidence="3 5" id="KW-1133">Transmembrane helix</keyword>
<evidence type="ECO:0000256" key="3">
    <source>
        <dbReference type="ARBA" id="ARBA00022989"/>
    </source>
</evidence>
<keyword evidence="7" id="KW-1185">Reference proteome</keyword>
<sequence>MASSSLNYPLLSIPVYYVFSLVPHIYAGSILSANGYQVNNANPKASLSPDAIKGKVPDAVFQKYQRAENAQSNNLEQLPLYATAVLASVLAERVTATGLGKTTAGDDVTGLTTFIVAFMAVRAAYVVSYINIADHSKSFIRSTLWAIGAGLTAYQIYKAASLLG</sequence>
<keyword evidence="4 5" id="KW-0472">Membrane</keyword>
<organism evidence="6 7">
    <name type="scientific">Nothophoma quercina</name>
    <dbReference type="NCBI Taxonomy" id="749835"/>
    <lineage>
        <taxon>Eukaryota</taxon>
        <taxon>Fungi</taxon>
        <taxon>Dikarya</taxon>
        <taxon>Ascomycota</taxon>
        <taxon>Pezizomycotina</taxon>
        <taxon>Dothideomycetes</taxon>
        <taxon>Pleosporomycetidae</taxon>
        <taxon>Pleosporales</taxon>
        <taxon>Pleosporineae</taxon>
        <taxon>Didymellaceae</taxon>
        <taxon>Nothophoma</taxon>
    </lineage>
</organism>
<comment type="caution">
    <text evidence="6">The sequence shown here is derived from an EMBL/GenBank/DDBJ whole genome shotgun (WGS) entry which is preliminary data.</text>
</comment>
<reference evidence="6 7" key="1">
    <citation type="submission" date="2024-02" db="EMBL/GenBank/DDBJ databases">
        <title>De novo assembly and annotation of 12 fungi associated with fruit tree decline syndrome in Ontario, Canada.</title>
        <authorList>
            <person name="Sulman M."/>
            <person name="Ellouze W."/>
            <person name="Ilyukhin E."/>
        </authorList>
    </citation>
    <scope>NUCLEOTIDE SEQUENCE [LARGE SCALE GENOMIC DNA]</scope>
    <source>
        <strain evidence="6 7">M97-236</strain>
    </source>
</reference>
<dbReference type="InterPro" id="IPR001129">
    <property type="entry name" value="Membr-assoc_MAPEG"/>
</dbReference>
<dbReference type="Proteomes" id="UP001521222">
    <property type="component" value="Unassembled WGS sequence"/>
</dbReference>
<feature type="transmembrane region" description="Helical" evidence="5">
    <location>
        <begin position="108"/>
        <end position="127"/>
    </location>
</feature>
<dbReference type="EMBL" id="JAKIXB020000024">
    <property type="protein sequence ID" value="KAL1598100.1"/>
    <property type="molecule type" value="Genomic_DNA"/>
</dbReference>
<evidence type="ECO:0000256" key="4">
    <source>
        <dbReference type="ARBA" id="ARBA00023136"/>
    </source>
</evidence>
<proteinExistence type="predicted"/>